<evidence type="ECO:0000313" key="3">
    <source>
        <dbReference type="Proteomes" id="UP001141552"/>
    </source>
</evidence>
<dbReference type="PANTHER" id="PTHR33453">
    <property type="match status" value="1"/>
</dbReference>
<comment type="similarity">
    <text evidence="1">Belongs to the ribosome-inactivating protein family.</text>
</comment>
<dbReference type="Proteomes" id="UP001141552">
    <property type="component" value="Unassembled WGS sequence"/>
</dbReference>
<dbReference type="Gene3D" id="3.40.420.10">
    <property type="entry name" value="Ricin (A subunit), domain 1"/>
    <property type="match status" value="1"/>
</dbReference>
<dbReference type="GO" id="GO:0017148">
    <property type="term" value="P:negative regulation of translation"/>
    <property type="evidence" value="ECO:0007669"/>
    <property type="project" value="UniProtKB-KW"/>
</dbReference>
<keyword evidence="1" id="KW-0611">Plant defense</keyword>
<keyword evidence="1" id="KW-0378">Hydrolase</keyword>
<dbReference type="GO" id="GO:0006952">
    <property type="term" value="P:defense response"/>
    <property type="evidence" value="ECO:0007669"/>
    <property type="project" value="UniProtKB-KW"/>
</dbReference>
<dbReference type="EMBL" id="JAKUCV010000669">
    <property type="protein sequence ID" value="KAJ4849220.1"/>
    <property type="molecule type" value="Genomic_DNA"/>
</dbReference>
<dbReference type="InterPro" id="IPR001574">
    <property type="entry name" value="Ribosome_inactivat_prot"/>
</dbReference>
<reference evidence="2" key="1">
    <citation type="submission" date="2022-02" db="EMBL/GenBank/DDBJ databases">
        <authorList>
            <person name="Henning P.M."/>
            <person name="McCubbin A.G."/>
            <person name="Shore J.S."/>
        </authorList>
    </citation>
    <scope>NUCLEOTIDE SEQUENCE</scope>
    <source>
        <strain evidence="2">F60SS</strain>
        <tissue evidence="2">Leaves</tissue>
    </source>
</reference>
<dbReference type="InterPro" id="IPR036041">
    <property type="entry name" value="Ribosome-inact_prot_sf"/>
</dbReference>
<comment type="caution">
    <text evidence="2">The sequence shown here is derived from an EMBL/GenBank/DDBJ whole genome shotgun (WGS) entry which is preliminary data.</text>
</comment>
<dbReference type="GO" id="GO:0030598">
    <property type="term" value="F:rRNA N-glycosylase activity"/>
    <property type="evidence" value="ECO:0007669"/>
    <property type="project" value="UniProtKB-EC"/>
</dbReference>
<keyword evidence="3" id="KW-1185">Reference proteome</keyword>
<organism evidence="2 3">
    <name type="scientific">Turnera subulata</name>
    <dbReference type="NCBI Taxonomy" id="218843"/>
    <lineage>
        <taxon>Eukaryota</taxon>
        <taxon>Viridiplantae</taxon>
        <taxon>Streptophyta</taxon>
        <taxon>Embryophyta</taxon>
        <taxon>Tracheophyta</taxon>
        <taxon>Spermatophyta</taxon>
        <taxon>Magnoliopsida</taxon>
        <taxon>eudicotyledons</taxon>
        <taxon>Gunneridae</taxon>
        <taxon>Pentapetalae</taxon>
        <taxon>rosids</taxon>
        <taxon>fabids</taxon>
        <taxon>Malpighiales</taxon>
        <taxon>Passifloraceae</taxon>
        <taxon>Turnera</taxon>
    </lineage>
</organism>
<accession>A0A9Q0GFP7</accession>
<dbReference type="SUPFAM" id="SSF56371">
    <property type="entry name" value="Ribosome inactivating proteins (RIP)"/>
    <property type="match status" value="1"/>
</dbReference>
<dbReference type="PRINTS" id="PR00396">
    <property type="entry name" value="SHIGARICIN"/>
</dbReference>
<dbReference type="InterPro" id="IPR017989">
    <property type="entry name" value="Ribosome_inactivat_1/2"/>
</dbReference>
<dbReference type="GO" id="GO:0090729">
    <property type="term" value="F:toxin activity"/>
    <property type="evidence" value="ECO:0007669"/>
    <property type="project" value="UniProtKB-KW"/>
</dbReference>
<dbReference type="EC" id="3.2.2.22" evidence="1"/>
<dbReference type="InterPro" id="IPR016138">
    <property type="entry name" value="Ribosome_inactivat_prot_sub1"/>
</dbReference>
<keyword evidence="1" id="KW-0800">Toxin</keyword>
<gene>
    <name evidence="2" type="ORF">Tsubulata_011465</name>
</gene>
<reference evidence="2" key="2">
    <citation type="journal article" date="2023" name="Plants (Basel)">
        <title>Annotation of the Turnera subulata (Passifloraceae) Draft Genome Reveals the S-Locus Evolved after the Divergence of Turneroideae from Passifloroideae in a Stepwise Manner.</title>
        <authorList>
            <person name="Henning P.M."/>
            <person name="Roalson E.H."/>
            <person name="Mir W."/>
            <person name="McCubbin A.G."/>
            <person name="Shore J.S."/>
        </authorList>
    </citation>
    <scope>NUCLEOTIDE SEQUENCE</scope>
    <source>
        <strain evidence="2">F60SS</strain>
    </source>
</reference>
<evidence type="ECO:0000256" key="1">
    <source>
        <dbReference type="RuleBase" id="RU004915"/>
    </source>
</evidence>
<protein>
    <recommendedName>
        <fullName evidence="1">rRNA N-glycosylase</fullName>
        <ecNumber evidence="1">3.2.2.22</ecNumber>
    </recommendedName>
</protein>
<comment type="catalytic activity">
    <reaction evidence="1">
        <text>Endohydrolysis of the N-glycosidic bond at one specific adenosine on the 28S rRNA.</text>
        <dbReference type="EC" id="3.2.2.22"/>
    </reaction>
</comment>
<evidence type="ECO:0000313" key="2">
    <source>
        <dbReference type="EMBL" id="KAJ4849220.1"/>
    </source>
</evidence>
<dbReference type="Pfam" id="PF00161">
    <property type="entry name" value="RIP"/>
    <property type="match status" value="1"/>
</dbReference>
<dbReference type="PANTHER" id="PTHR33453:SF34">
    <property type="entry name" value="RIBOSOME-INACTIVATING PROTEIN"/>
    <property type="match status" value="1"/>
</dbReference>
<name>A0A9Q0GFP7_9ROSI</name>
<dbReference type="AlphaFoldDB" id="A0A9Q0GFP7"/>
<sequence>MNDLYLLGFHSSPTAANNKYYDFNGRDEAIGAGRFFSAQKADWKPLGYDGSYANGLPGRDRVSLGRGQLLLATKTLYKRDGKSTDGWKSSLIVVIQMMLESARFGLQLDYVVKNWDGYVPPTPLLVGIQTEWGKLSDRYREALKANNRFIPPITLDGGRIVIRTIEELEESRVLTLVAQPNRHSTVHLRAGGALTHSA</sequence>
<keyword evidence="1" id="KW-0652">Protein synthesis inhibitor</keyword>
<proteinExistence type="inferred from homology"/>